<keyword evidence="1" id="KW-0472">Membrane</keyword>
<keyword evidence="1" id="KW-1133">Transmembrane helix</keyword>
<reference evidence="2 3" key="1">
    <citation type="submission" date="2017-09" db="EMBL/GenBank/DDBJ databases">
        <title>Depth-based differentiation of microbial function through sediment-hosted aquifers and enrichment of novel symbionts in the deep terrestrial subsurface.</title>
        <authorList>
            <person name="Probst A.J."/>
            <person name="Ladd B."/>
            <person name="Jarett J.K."/>
            <person name="Geller-Mcgrath D.E."/>
            <person name="Sieber C.M."/>
            <person name="Emerson J.B."/>
            <person name="Anantharaman K."/>
            <person name="Thomas B.C."/>
            <person name="Malmstrom R."/>
            <person name="Stieglmeier M."/>
            <person name="Klingl A."/>
            <person name="Woyke T."/>
            <person name="Ryan C.M."/>
            <person name="Banfield J.F."/>
        </authorList>
    </citation>
    <scope>NUCLEOTIDE SEQUENCE [LARGE SCALE GENOMIC DNA]</scope>
    <source>
        <strain evidence="2">CG10_big_fil_rev_8_21_14_0_10_31_9</strain>
    </source>
</reference>
<evidence type="ECO:0000256" key="1">
    <source>
        <dbReference type="SAM" id="Phobius"/>
    </source>
</evidence>
<accession>A0A2H0RCQ2</accession>
<comment type="caution">
    <text evidence="2">The sequence shown here is derived from an EMBL/GenBank/DDBJ whole genome shotgun (WGS) entry which is preliminary data.</text>
</comment>
<organism evidence="2 3">
    <name type="scientific">Candidatus Wolfebacteria bacterium CG10_big_fil_rev_8_21_14_0_10_31_9</name>
    <dbReference type="NCBI Taxonomy" id="1975070"/>
    <lineage>
        <taxon>Bacteria</taxon>
        <taxon>Candidatus Wolfeibacteriota</taxon>
    </lineage>
</organism>
<gene>
    <name evidence="2" type="ORF">COV23_00525</name>
</gene>
<proteinExistence type="predicted"/>
<dbReference type="AlphaFoldDB" id="A0A2H0RCQ2"/>
<evidence type="ECO:0008006" key="4">
    <source>
        <dbReference type="Google" id="ProtNLM"/>
    </source>
</evidence>
<sequence>MTIIRPRKENYVLKYLLGGLVSTFILVSICGVFFYNKFVSNRHEVSRYKTIVREVEIKNAELKDNYYKLTNSEKINEIYNSSGLFIEKNPEYVKKQQMVMNNQ</sequence>
<dbReference type="EMBL" id="PCXV01000010">
    <property type="protein sequence ID" value="PIR44319.1"/>
    <property type="molecule type" value="Genomic_DNA"/>
</dbReference>
<evidence type="ECO:0000313" key="3">
    <source>
        <dbReference type="Proteomes" id="UP000231602"/>
    </source>
</evidence>
<name>A0A2H0RCQ2_9BACT</name>
<evidence type="ECO:0000313" key="2">
    <source>
        <dbReference type="EMBL" id="PIR44319.1"/>
    </source>
</evidence>
<dbReference type="Proteomes" id="UP000231602">
    <property type="component" value="Unassembled WGS sequence"/>
</dbReference>
<protein>
    <recommendedName>
        <fullName evidence="4">Septum formation initiator</fullName>
    </recommendedName>
</protein>
<feature type="transmembrane region" description="Helical" evidence="1">
    <location>
        <begin position="12"/>
        <end position="35"/>
    </location>
</feature>
<keyword evidence="1" id="KW-0812">Transmembrane</keyword>